<dbReference type="Gene3D" id="1.10.10.1450">
    <property type="match status" value="1"/>
</dbReference>
<evidence type="ECO:0000313" key="3">
    <source>
        <dbReference type="Proteomes" id="UP000735302"/>
    </source>
</evidence>
<dbReference type="AlphaFoldDB" id="A0AAV3ZKQ6"/>
<dbReference type="Pfam" id="PF17906">
    <property type="entry name" value="HTH_48"/>
    <property type="match status" value="1"/>
</dbReference>
<evidence type="ECO:0000259" key="1">
    <source>
        <dbReference type="Pfam" id="PF17906"/>
    </source>
</evidence>
<reference evidence="2 3" key="1">
    <citation type="journal article" date="2021" name="Elife">
        <title>Chloroplast acquisition without the gene transfer in kleptoplastic sea slugs, Plakobranchus ocellatus.</title>
        <authorList>
            <person name="Maeda T."/>
            <person name="Takahashi S."/>
            <person name="Yoshida T."/>
            <person name="Shimamura S."/>
            <person name="Takaki Y."/>
            <person name="Nagai Y."/>
            <person name="Toyoda A."/>
            <person name="Suzuki Y."/>
            <person name="Arimoto A."/>
            <person name="Ishii H."/>
            <person name="Satoh N."/>
            <person name="Nishiyama T."/>
            <person name="Hasebe M."/>
            <person name="Maruyama T."/>
            <person name="Minagawa J."/>
            <person name="Obokata J."/>
            <person name="Shigenobu S."/>
        </authorList>
    </citation>
    <scope>NUCLEOTIDE SEQUENCE [LARGE SCALE GENOMIC DNA]</scope>
</reference>
<organism evidence="2 3">
    <name type="scientific">Plakobranchus ocellatus</name>
    <dbReference type="NCBI Taxonomy" id="259542"/>
    <lineage>
        <taxon>Eukaryota</taxon>
        <taxon>Metazoa</taxon>
        <taxon>Spiralia</taxon>
        <taxon>Lophotrochozoa</taxon>
        <taxon>Mollusca</taxon>
        <taxon>Gastropoda</taxon>
        <taxon>Heterobranchia</taxon>
        <taxon>Euthyneura</taxon>
        <taxon>Panpulmonata</taxon>
        <taxon>Sacoglossa</taxon>
        <taxon>Placobranchoidea</taxon>
        <taxon>Plakobranchidae</taxon>
        <taxon>Plakobranchus</taxon>
    </lineage>
</organism>
<accession>A0AAV3ZKQ6</accession>
<dbReference type="InterPro" id="IPR041426">
    <property type="entry name" value="Mos1_HTH"/>
</dbReference>
<evidence type="ECO:0000313" key="2">
    <source>
        <dbReference type="EMBL" id="GFN95432.1"/>
    </source>
</evidence>
<sequence length="92" mass="10679">MASPIAVWSKLEIRAVVSFLFAKGTKWSVICREIVENYGEHAMSMTQVYQWCSWFKTVEQICKMNQGLDARTQQTMTRTQLEFMTSSKSTEE</sequence>
<protein>
    <submittedName>
        <fullName evidence="2">Histone-lysine N-methyltransferase SETMAR</fullName>
    </submittedName>
</protein>
<keyword evidence="3" id="KW-1185">Reference proteome</keyword>
<proteinExistence type="predicted"/>
<dbReference type="Proteomes" id="UP000735302">
    <property type="component" value="Unassembled WGS sequence"/>
</dbReference>
<feature type="domain" description="Mos1 transposase HTH" evidence="1">
    <location>
        <begin position="11"/>
        <end position="55"/>
    </location>
</feature>
<comment type="caution">
    <text evidence="2">The sequence shown here is derived from an EMBL/GenBank/DDBJ whole genome shotgun (WGS) entry which is preliminary data.</text>
</comment>
<dbReference type="EMBL" id="BLXT01002510">
    <property type="protein sequence ID" value="GFN95432.1"/>
    <property type="molecule type" value="Genomic_DNA"/>
</dbReference>
<gene>
    <name evidence="2" type="ORF">PoB_002193800</name>
</gene>
<name>A0AAV3ZKQ6_9GAST</name>